<evidence type="ECO:0000313" key="6">
    <source>
        <dbReference type="Proteomes" id="UP001530293"/>
    </source>
</evidence>
<dbReference type="CDD" id="cd21133">
    <property type="entry name" value="EVE"/>
    <property type="match status" value="1"/>
</dbReference>
<feature type="domain" description="EVE" evidence="4">
    <location>
        <begin position="35"/>
        <end position="186"/>
    </location>
</feature>
<dbReference type="Gene3D" id="3.10.590.10">
    <property type="entry name" value="ph1033 like domains"/>
    <property type="match status" value="1"/>
</dbReference>
<evidence type="ECO:0000313" key="5">
    <source>
        <dbReference type="EMBL" id="KAL3768035.1"/>
    </source>
</evidence>
<feature type="region of interest" description="Disordered" evidence="3">
    <location>
        <begin position="1"/>
        <end position="27"/>
    </location>
</feature>
<dbReference type="SUPFAM" id="SSF88697">
    <property type="entry name" value="PUA domain-like"/>
    <property type="match status" value="1"/>
</dbReference>
<evidence type="ECO:0000259" key="4">
    <source>
        <dbReference type="Pfam" id="PF01878"/>
    </source>
</evidence>
<dbReference type="InterPro" id="IPR002740">
    <property type="entry name" value="EVE_domain"/>
</dbReference>
<keyword evidence="6" id="KW-1185">Reference proteome</keyword>
<organism evidence="5 6">
    <name type="scientific">Discostella pseudostelligera</name>
    <dbReference type="NCBI Taxonomy" id="259834"/>
    <lineage>
        <taxon>Eukaryota</taxon>
        <taxon>Sar</taxon>
        <taxon>Stramenopiles</taxon>
        <taxon>Ochrophyta</taxon>
        <taxon>Bacillariophyta</taxon>
        <taxon>Coscinodiscophyceae</taxon>
        <taxon>Thalassiosirophycidae</taxon>
        <taxon>Stephanodiscales</taxon>
        <taxon>Stephanodiscaceae</taxon>
        <taxon>Discostella</taxon>
    </lineage>
</organism>
<evidence type="ECO:0000256" key="1">
    <source>
        <dbReference type="ARBA" id="ARBA00004123"/>
    </source>
</evidence>
<reference evidence="5 6" key="1">
    <citation type="submission" date="2024-10" db="EMBL/GenBank/DDBJ databases">
        <title>Updated reference genomes for cyclostephanoid diatoms.</title>
        <authorList>
            <person name="Roberts W.R."/>
            <person name="Alverson A.J."/>
        </authorList>
    </citation>
    <scope>NUCLEOTIDE SEQUENCE [LARGE SCALE GENOMIC DNA]</scope>
    <source>
        <strain evidence="5 6">AJA232-27</strain>
    </source>
</reference>
<dbReference type="Proteomes" id="UP001530293">
    <property type="component" value="Unassembled WGS sequence"/>
</dbReference>
<dbReference type="InterPro" id="IPR015947">
    <property type="entry name" value="PUA-like_sf"/>
</dbReference>
<sequence>MPPQTSSSSIKKTTKRRVSTSSADSDETNNINAVQYFLLKSEPSEYSISDMERDTREEWGGIRNFQARNYLRSMKVGDRAFFYHSKSSTTGIVGTVKIVRTAQPDASALDPKSEYYDAKSSIENCRWDSVLIEHEQTFPLALTLKELKEEAANNPDGSISNMALFKQTRLSVVPLTFEQWEAVLKMVQNKNESNEGNKRRKNTE</sequence>
<comment type="caution">
    <text evidence="5">The sequence shown here is derived from an EMBL/GenBank/DDBJ whole genome shotgun (WGS) entry which is preliminary data.</text>
</comment>
<comment type="subcellular location">
    <subcellularLocation>
        <location evidence="1">Nucleus</location>
    </subcellularLocation>
</comment>
<protein>
    <recommendedName>
        <fullName evidence="4">EVE domain-containing protein</fullName>
    </recommendedName>
</protein>
<dbReference type="GO" id="GO:0005634">
    <property type="term" value="C:nucleus"/>
    <property type="evidence" value="ECO:0007669"/>
    <property type="project" value="UniProtKB-SubCell"/>
</dbReference>
<feature type="compositionally biased region" description="Low complexity" evidence="3">
    <location>
        <begin position="1"/>
        <end position="11"/>
    </location>
</feature>
<dbReference type="EMBL" id="JALLBG020000070">
    <property type="protein sequence ID" value="KAL3768035.1"/>
    <property type="molecule type" value="Genomic_DNA"/>
</dbReference>
<proteinExistence type="predicted"/>
<dbReference type="InterPro" id="IPR052181">
    <property type="entry name" value="5hmC_binding"/>
</dbReference>
<name>A0ABD3MVT3_9STRA</name>
<evidence type="ECO:0000256" key="2">
    <source>
        <dbReference type="ARBA" id="ARBA00023242"/>
    </source>
</evidence>
<evidence type="ECO:0000256" key="3">
    <source>
        <dbReference type="SAM" id="MobiDB-lite"/>
    </source>
</evidence>
<accession>A0ABD3MVT3</accession>
<dbReference type="InterPro" id="IPR047197">
    <property type="entry name" value="THYN1-like_EVE"/>
</dbReference>
<dbReference type="PANTHER" id="PTHR14087">
    <property type="entry name" value="THYMOCYTE NUCLEAR PROTEIN 1"/>
    <property type="match status" value="1"/>
</dbReference>
<dbReference type="AlphaFoldDB" id="A0ABD3MVT3"/>
<gene>
    <name evidence="5" type="ORF">ACHAWU_005493</name>
</gene>
<dbReference type="Pfam" id="PF01878">
    <property type="entry name" value="EVE"/>
    <property type="match status" value="1"/>
</dbReference>
<dbReference type="PANTHER" id="PTHR14087:SF7">
    <property type="entry name" value="THYMOCYTE NUCLEAR PROTEIN 1"/>
    <property type="match status" value="1"/>
</dbReference>
<keyword evidence="2" id="KW-0539">Nucleus</keyword>